<dbReference type="Proteomes" id="UP000015559">
    <property type="component" value="Chromosome"/>
</dbReference>
<name>S6AB24_SULDS</name>
<reference evidence="2 3" key="1">
    <citation type="journal article" date="2012" name="Appl. Environ. Microbiol.">
        <title>Draft genome sequence of a psychrotolerant sulfur-oxidizing bacterium, Sulfuricella denitrificans skB26, and proteomic insights into cold adaptation.</title>
        <authorList>
            <person name="Watanabe T."/>
            <person name="Kojima H."/>
            <person name="Fukui M."/>
        </authorList>
    </citation>
    <scope>NUCLEOTIDE SEQUENCE [LARGE SCALE GENOMIC DNA]</scope>
    <source>
        <strain evidence="3">skB26</strain>
    </source>
</reference>
<keyword evidence="3" id="KW-1185">Reference proteome</keyword>
<dbReference type="STRING" id="1163617.SCD_n02680"/>
<keyword evidence="1" id="KW-0472">Membrane</keyword>
<evidence type="ECO:0008006" key="4">
    <source>
        <dbReference type="Google" id="ProtNLM"/>
    </source>
</evidence>
<gene>
    <name evidence="2" type="ORF">SCD_n02680</name>
</gene>
<dbReference type="HOGENOM" id="CLU_110706_1_0_4"/>
<dbReference type="KEGG" id="sdr:SCD_n02680"/>
<organism evidence="2 3">
    <name type="scientific">Sulfuricella denitrificans (strain DSM 22764 / NBRC 105220 / skB26)</name>
    <dbReference type="NCBI Taxonomy" id="1163617"/>
    <lineage>
        <taxon>Bacteria</taxon>
        <taxon>Pseudomonadati</taxon>
        <taxon>Pseudomonadota</taxon>
        <taxon>Betaproteobacteria</taxon>
        <taxon>Nitrosomonadales</taxon>
        <taxon>Sulfuricellaceae</taxon>
        <taxon>Sulfuricella</taxon>
    </lineage>
</organism>
<evidence type="ECO:0000256" key="1">
    <source>
        <dbReference type="SAM" id="Phobius"/>
    </source>
</evidence>
<keyword evidence="1" id="KW-1133">Transmembrane helix</keyword>
<proteinExistence type="predicted"/>
<evidence type="ECO:0000313" key="2">
    <source>
        <dbReference type="EMBL" id="BAN36480.1"/>
    </source>
</evidence>
<dbReference type="RefSeq" id="WP_009207561.1">
    <property type="nucleotide sequence ID" value="NC_022357.1"/>
</dbReference>
<dbReference type="OrthoDB" id="8759523at2"/>
<dbReference type="InterPro" id="IPR012902">
    <property type="entry name" value="N_methyl_site"/>
</dbReference>
<evidence type="ECO:0000313" key="3">
    <source>
        <dbReference type="Proteomes" id="UP000015559"/>
    </source>
</evidence>
<accession>S6AB24</accession>
<dbReference type="Pfam" id="PF07963">
    <property type="entry name" value="N_methyl"/>
    <property type="match status" value="1"/>
</dbReference>
<dbReference type="eggNOG" id="COG4967">
    <property type="taxonomic scope" value="Bacteria"/>
</dbReference>
<keyword evidence="1" id="KW-0812">Transmembrane</keyword>
<protein>
    <recommendedName>
        <fullName evidence="4">MSHA pilin protein MshD</fullName>
    </recommendedName>
</protein>
<dbReference type="PROSITE" id="PS00409">
    <property type="entry name" value="PROKAR_NTER_METHYL"/>
    <property type="match status" value="1"/>
</dbReference>
<feature type="transmembrane region" description="Helical" evidence="1">
    <location>
        <begin position="20"/>
        <end position="42"/>
    </location>
</feature>
<sequence>MFTDPIRCWRQQRGISLIELIIFIVIVSVSIVGILSVMNVTVKSSADPMVRKQAMAMAEAILEEVLAKDYVNPAGGFAEADFNTCAGRLQYDDVDDYACFDGVPATAVIKGNATLGAGSIASLAAYSATIAVASVTVNAVAMKKITVTVAGSGDTIQLSGYRAGY</sequence>
<dbReference type="EMBL" id="AP013066">
    <property type="protein sequence ID" value="BAN36480.1"/>
    <property type="molecule type" value="Genomic_DNA"/>
</dbReference>
<dbReference type="AlphaFoldDB" id="S6AB24"/>